<evidence type="ECO:0000313" key="3">
    <source>
        <dbReference type="EMBL" id="CEJ06325.1"/>
    </source>
</evidence>
<gene>
    <name evidence="3" type="ORF">DEACI_0773</name>
    <name evidence="2" type="ORF">DEACI_2326</name>
</gene>
<dbReference type="RefSeq" id="WP_240985156.1">
    <property type="nucleotide sequence ID" value="NZ_CDGJ01000022.1"/>
</dbReference>
<feature type="region of interest" description="Disordered" evidence="1">
    <location>
        <begin position="166"/>
        <end position="186"/>
    </location>
</feature>
<dbReference type="EMBL" id="LR746496">
    <property type="protein sequence ID" value="CAA7601659.1"/>
    <property type="molecule type" value="Genomic_DNA"/>
</dbReference>
<sequence>MMVRIKDRVLLGVAAGLGANAAKQTLDSIFRKLKWLEIDGRERAAGMLISPHKLAKKSGRLVGYIADNTVASLIGIGTVYALSVVGKEKAALKGAITGEAAWTGLYGVLGTMGATKVAPADPATVLSEFASHTVFGVLAATIASKLGDESLFNGSKPLAVFATKVQPDHQTEGKPVGSIGQNNAAG</sequence>
<evidence type="ECO:0000313" key="2">
    <source>
        <dbReference type="EMBL" id="CAA7601659.1"/>
    </source>
</evidence>
<dbReference type="EMBL" id="CDGJ01000022">
    <property type="protein sequence ID" value="CEJ06325.1"/>
    <property type="molecule type" value="Genomic_DNA"/>
</dbReference>
<keyword evidence="4" id="KW-1185">Reference proteome</keyword>
<protein>
    <recommendedName>
        <fullName evidence="5">DUF1440 domain-containing protein</fullName>
    </recommendedName>
</protein>
<dbReference type="KEGG" id="aacx:DEACI_2326"/>
<evidence type="ECO:0008006" key="5">
    <source>
        <dbReference type="Google" id="ProtNLM"/>
    </source>
</evidence>
<organism evidence="2">
    <name type="scientific">Acididesulfobacillus acetoxydans</name>
    <dbReference type="NCBI Taxonomy" id="1561005"/>
    <lineage>
        <taxon>Bacteria</taxon>
        <taxon>Bacillati</taxon>
        <taxon>Bacillota</taxon>
        <taxon>Clostridia</taxon>
        <taxon>Eubacteriales</taxon>
        <taxon>Peptococcaceae</taxon>
        <taxon>Acididesulfobacillus</taxon>
    </lineage>
</organism>
<evidence type="ECO:0000256" key="1">
    <source>
        <dbReference type="SAM" id="MobiDB-lite"/>
    </source>
</evidence>
<dbReference type="Proteomes" id="UP001071230">
    <property type="component" value="Unassembled WGS sequence"/>
</dbReference>
<dbReference type="Proteomes" id="UP000836597">
    <property type="component" value="Chromosome"/>
</dbReference>
<dbReference type="AlphaFoldDB" id="A0A8S0W899"/>
<accession>A0A8S0W899</accession>
<reference evidence="3" key="1">
    <citation type="submission" date="2014-11" db="EMBL/GenBank/DDBJ databases">
        <authorList>
            <person name="Hornung B.V."/>
        </authorList>
    </citation>
    <scope>NUCLEOTIDE SEQUENCE</scope>
    <source>
        <strain evidence="3">INE</strain>
    </source>
</reference>
<proteinExistence type="predicted"/>
<reference evidence="2" key="2">
    <citation type="submission" date="2020-01" db="EMBL/GenBank/DDBJ databases">
        <authorList>
            <person name="Hornung B."/>
        </authorList>
    </citation>
    <scope>NUCLEOTIDE SEQUENCE</scope>
    <source>
        <strain evidence="2">PacBioINE</strain>
    </source>
</reference>
<evidence type="ECO:0000313" key="4">
    <source>
        <dbReference type="Proteomes" id="UP001071230"/>
    </source>
</evidence>
<name>A0A8S0W899_9FIRM</name>